<feature type="compositionally biased region" description="Polar residues" evidence="2">
    <location>
        <begin position="178"/>
        <end position="193"/>
    </location>
</feature>
<keyword evidence="1" id="KW-0175">Coiled coil</keyword>
<dbReference type="KEGG" id="sre:PTSG_07583"/>
<evidence type="ECO:0000256" key="2">
    <source>
        <dbReference type="SAM" id="MobiDB-lite"/>
    </source>
</evidence>
<feature type="compositionally biased region" description="Low complexity" evidence="2">
    <location>
        <begin position="726"/>
        <end position="754"/>
    </location>
</feature>
<proteinExistence type="predicted"/>
<feature type="compositionally biased region" description="Polar residues" evidence="2">
    <location>
        <begin position="693"/>
        <end position="710"/>
    </location>
</feature>
<feature type="region of interest" description="Disordered" evidence="2">
    <location>
        <begin position="174"/>
        <end position="245"/>
    </location>
</feature>
<feature type="region of interest" description="Disordered" evidence="2">
    <location>
        <begin position="617"/>
        <end position="797"/>
    </location>
</feature>
<dbReference type="STRING" id="946362.F2UH67"/>
<feature type="compositionally biased region" description="Basic and acidic residues" evidence="2">
    <location>
        <begin position="592"/>
        <end position="604"/>
    </location>
</feature>
<dbReference type="EMBL" id="GL832974">
    <property type="protein sequence ID" value="EGD76466.1"/>
    <property type="molecule type" value="Genomic_DNA"/>
</dbReference>
<dbReference type="GeneID" id="16071942"/>
<keyword evidence="4" id="KW-1185">Reference proteome</keyword>
<protein>
    <submittedName>
        <fullName evidence="3">Uncharacterized protein</fullName>
    </submittedName>
</protein>
<feature type="coiled-coil region" evidence="1">
    <location>
        <begin position="333"/>
        <end position="503"/>
    </location>
</feature>
<evidence type="ECO:0000313" key="4">
    <source>
        <dbReference type="Proteomes" id="UP000007799"/>
    </source>
</evidence>
<feature type="compositionally biased region" description="Low complexity" evidence="2">
    <location>
        <begin position="672"/>
        <end position="688"/>
    </location>
</feature>
<reference evidence="3" key="1">
    <citation type="submission" date="2009-08" db="EMBL/GenBank/DDBJ databases">
        <title>Annotation of Salpingoeca rosetta.</title>
        <authorList>
            <consortium name="The Broad Institute Genome Sequencing Platform"/>
            <person name="Russ C."/>
            <person name="Cuomo C."/>
            <person name="Burger G."/>
            <person name="Gray M.W."/>
            <person name="Holland P.W.H."/>
            <person name="King N."/>
            <person name="Lang F.B.F."/>
            <person name="Roger A.J."/>
            <person name="Ruiz-Trillo I."/>
            <person name="Young S.K."/>
            <person name="Zeng Q."/>
            <person name="Gargeya S."/>
            <person name="Alvarado L."/>
            <person name="Berlin A."/>
            <person name="Chapman S.B."/>
            <person name="Chen Z."/>
            <person name="Freedman E."/>
            <person name="Gellesch M."/>
            <person name="Goldberg J."/>
            <person name="Griggs A."/>
            <person name="Gujja S."/>
            <person name="Heilman E."/>
            <person name="Heiman D."/>
            <person name="Howarth C."/>
            <person name="Mehta T."/>
            <person name="Neiman D."/>
            <person name="Pearson M."/>
            <person name="Roberts A."/>
            <person name="Saif S."/>
            <person name="Shea T."/>
            <person name="Shenoy N."/>
            <person name="Sisk P."/>
            <person name="Stolte C."/>
            <person name="Sykes S."/>
            <person name="White J."/>
            <person name="Yandava C."/>
            <person name="Haas B."/>
            <person name="Nusbaum C."/>
            <person name="Birren B."/>
        </authorList>
    </citation>
    <scope>NUCLEOTIDE SEQUENCE [LARGE SCALE GENOMIC DNA]</scope>
    <source>
        <strain evidence="3">ATCC 50818</strain>
    </source>
</reference>
<sequence length="797" mass="89416">MWLERAVHAAAKALEAFETSVKSAEEHLEAFLDEDAQQQLSARESEHVRRIFHSCLMFKKAIKVILNGFYTSGDTAALRSDRNLYKVLVYLAVLGVEDIGMRAFQQLILTQHTAKMVQLLQFLFADETAITGWMRDRWLSVYDEETVDEDFIAPMLTNRPEMLELLSALEDPQKQSELRSTLRTRPASSCRPSTQQTQMQQTQRQPTVTVPEPFNLTRPKPRAIPVPKVVSDTGPPKTKPIPDSTYATPLEEAALERKREKNRRLAEKKAKAATESTFACVPDPNHWREKHQQLAQRKVQEELAQLDMQHRARPAPATVRAQVPVKLNAAAILREEKLYRQQLEDEAQRLARLEAGEFNERELQELEEKIKLEEQQQRLADIERKVLEGQLTREEALIARQEAEEQKREQAWDVKEESRRLLAHAERLRQKEDEMLRLKAAEIQQIREQAAVAVDQALEEKRKQGLAVKAEREQLLREAEERAAQEMAQRQELIREIRALETVRRDRGADFNASETMNLGLMSEMSFAELQQRLHMLRTLKQEEEEARRAVIFDAKLAKDAMLQEKMEAIQQGRMQLEMQRAHRQTQKQKLAHLERPKSQADKLNTLREKLAARKAERLQRTGQAGTPLSTSLRSTAVAGARRRTGGGGGGRRATAGSAASTQRRAKGGSGVNSVSSSRRSSTAPSRVGARTQHVSGARGSTMTPAPTVQSSLSTPRTTPRPTPAPSTVLDTPTPAQLQSSSSLSTATPVPASTRGRASGRGAKRTGDAVRSGRSSRVSNATRSTSTQRAHAPAVSS</sequence>
<dbReference type="PANTHER" id="PTHR34649">
    <property type="entry name" value="CILIA- AND FLAGELLA-ASSOCIATED PROTEIN 99"/>
    <property type="match status" value="1"/>
</dbReference>
<gene>
    <name evidence="3" type="ORF">PTSG_07583</name>
</gene>
<dbReference type="Proteomes" id="UP000007799">
    <property type="component" value="Unassembled WGS sequence"/>
</dbReference>
<feature type="compositionally biased region" description="Polar residues" evidence="2">
    <location>
        <begin position="773"/>
        <end position="797"/>
    </location>
</feature>
<feature type="compositionally biased region" description="Polar residues" evidence="2">
    <location>
        <begin position="621"/>
        <end position="633"/>
    </location>
</feature>
<name>F2UH67_SALR5</name>
<dbReference type="OMA" id="KEWELMR"/>
<feature type="compositionally biased region" description="Low complexity" evidence="2">
    <location>
        <begin position="194"/>
        <end position="209"/>
    </location>
</feature>
<dbReference type="InterPro" id="IPR039341">
    <property type="entry name" value="CFAP99"/>
</dbReference>
<dbReference type="RefSeq" id="XP_004991381.1">
    <property type="nucleotide sequence ID" value="XM_004991324.1"/>
</dbReference>
<evidence type="ECO:0000256" key="1">
    <source>
        <dbReference type="SAM" id="Coils"/>
    </source>
</evidence>
<dbReference type="InParanoid" id="F2UH67"/>
<dbReference type="OrthoDB" id="10262255at2759"/>
<evidence type="ECO:0000313" key="3">
    <source>
        <dbReference type="EMBL" id="EGD76466.1"/>
    </source>
</evidence>
<feature type="compositionally biased region" description="Low complexity" evidence="2">
    <location>
        <begin position="653"/>
        <end position="663"/>
    </location>
</feature>
<dbReference type="AlphaFoldDB" id="F2UH67"/>
<organism evidence="4">
    <name type="scientific">Salpingoeca rosetta (strain ATCC 50818 / BSB-021)</name>
    <dbReference type="NCBI Taxonomy" id="946362"/>
    <lineage>
        <taxon>Eukaryota</taxon>
        <taxon>Choanoflagellata</taxon>
        <taxon>Craspedida</taxon>
        <taxon>Salpingoecidae</taxon>
        <taxon>Salpingoeca</taxon>
    </lineage>
</organism>
<dbReference type="eggNOG" id="ENOG502QTX0">
    <property type="taxonomic scope" value="Eukaryota"/>
</dbReference>
<accession>F2UH67</accession>
<feature type="region of interest" description="Disordered" evidence="2">
    <location>
        <begin position="574"/>
        <end position="604"/>
    </location>
</feature>
<dbReference type="PANTHER" id="PTHR34649:SF1">
    <property type="entry name" value="CILIA- AND FLAGELLA-ASSOCIATED PROTEIN 99"/>
    <property type="match status" value="1"/>
</dbReference>
<feature type="compositionally biased region" description="Basic residues" evidence="2">
    <location>
        <begin position="582"/>
        <end position="591"/>
    </location>
</feature>